<evidence type="ECO:0000256" key="3">
    <source>
        <dbReference type="ARBA" id="ARBA00022692"/>
    </source>
</evidence>
<evidence type="ECO:0000256" key="4">
    <source>
        <dbReference type="ARBA" id="ARBA00022989"/>
    </source>
</evidence>
<dbReference type="Proteomes" id="UP000011083">
    <property type="component" value="Unassembled WGS sequence"/>
</dbReference>
<feature type="transmembrane region" description="Helical" evidence="6">
    <location>
        <begin position="49"/>
        <end position="67"/>
    </location>
</feature>
<dbReference type="VEuPathDB" id="AmoebaDB:ACA1_178560"/>
<dbReference type="KEGG" id="acan:ACA1_178560"/>
<dbReference type="AlphaFoldDB" id="L8GTF8"/>
<dbReference type="EMBL" id="KB008006">
    <property type="protein sequence ID" value="ELR16197.1"/>
    <property type="molecule type" value="Genomic_DNA"/>
</dbReference>
<evidence type="ECO:0000313" key="7">
    <source>
        <dbReference type="EMBL" id="ELR16197.1"/>
    </source>
</evidence>
<evidence type="ECO:0000256" key="2">
    <source>
        <dbReference type="ARBA" id="ARBA00007590"/>
    </source>
</evidence>
<feature type="transmembrane region" description="Helical" evidence="6">
    <location>
        <begin position="79"/>
        <end position="100"/>
    </location>
</feature>
<dbReference type="GO" id="GO:0016020">
    <property type="term" value="C:membrane"/>
    <property type="evidence" value="ECO:0007669"/>
    <property type="project" value="UniProtKB-SubCell"/>
</dbReference>
<dbReference type="InterPro" id="IPR044890">
    <property type="entry name" value="TMEM14_sf"/>
</dbReference>
<dbReference type="RefSeq" id="XP_004338210.1">
    <property type="nucleotide sequence ID" value="XM_004338162.1"/>
</dbReference>
<sequence>MAQVWTLVVGGLVAAGGAMGYAKARSVPSLVAGVTCGALYGLSTLWMEPYQIGGNLAAVVISIILAVAMGRRFLASGKVMPGVVAGLSVLTGLINAYTLYGKY</sequence>
<evidence type="ECO:0000256" key="5">
    <source>
        <dbReference type="ARBA" id="ARBA00023136"/>
    </source>
</evidence>
<keyword evidence="4 6" id="KW-1133">Transmembrane helix</keyword>
<comment type="similarity">
    <text evidence="2">Belongs to the TMEM14 family.</text>
</comment>
<gene>
    <name evidence="7" type="ORF">ACA1_178560</name>
</gene>
<dbReference type="InterPro" id="IPR005349">
    <property type="entry name" value="TMEM14"/>
</dbReference>
<reference evidence="7 8" key="1">
    <citation type="journal article" date="2013" name="Genome Biol.">
        <title>Genome of Acanthamoeba castellanii highlights extensive lateral gene transfer and early evolution of tyrosine kinase signaling.</title>
        <authorList>
            <person name="Clarke M."/>
            <person name="Lohan A.J."/>
            <person name="Liu B."/>
            <person name="Lagkouvardos I."/>
            <person name="Roy S."/>
            <person name="Zafar N."/>
            <person name="Bertelli C."/>
            <person name="Schilde C."/>
            <person name="Kianianmomeni A."/>
            <person name="Burglin T.R."/>
            <person name="Frech C."/>
            <person name="Turcotte B."/>
            <person name="Kopec K.O."/>
            <person name="Synnott J.M."/>
            <person name="Choo C."/>
            <person name="Paponov I."/>
            <person name="Finkler A."/>
            <person name="Soon Heng Tan C."/>
            <person name="Hutchins A.P."/>
            <person name="Weinmeier T."/>
            <person name="Rattei T."/>
            <person name="Chu J.S."/>
            <person name="Gimenez G."/>
            <person name="Irimia M."/>
            <person name="Rigden D.J."/>
            <person name="Fitzpatrick D.A."/>
            <person name="Lorenzo-Morales J."/>
            <person name="Bateman A."/>
            <person name="Chiu C.H."/>
            <person name="Tang P."/>
            <person name="Hegemann P."/>
            <person name="Fromm H."/>
            <person name="Raoult D."/>
            <person name="Greub G."/>
            <person name="Miranda-Saavedra D."/>
            <person name="Chen N."/>
            <person name="Nash P."/>
            <person name="Ginger M.L."/>
            <person name="Horn M."/>
            <person name="Schaap P."/>
            <person name="Caler L."/>
            <person name="Loftus B."/>
        </authorList>
    </citation>
    <scope>NUCLEOTIDE SEQUENCE [LARGE SCALE GENOMIC DNA]</scope>
    <source>
        <strain evidence="7 8">Neff</strain>
    </source>
</reference>
<keyword evidence="3 6" id="KW-0812">Transmembrane</keyword>
<evidence type="ECO:0000313" key="8">
    <source>
        <dbReference type="Proteomes" id="UP000011083"/>
    </source>
</evidence>
<dbReference type="OrthoDB" id="5620at2759"/>
<dbReference type="Gene3D" id="1.10.10.1740">
    <property type="entry name" value="Transmembrane protein 14-like"/>
    <property type="match status" value="1"/>
</dbReference>
<organism evidence="7 8">
    <name type="scientific">Acanthamoeba castellanii (strain ATCC 30010 / Neff)</name>
    <dbReference type="NCBI Taxonomy" id="1257118"/>
    <lineage>
        <taxon>Eukaryota</taxon>
        <taxon>Amoebozoa</taxon>
        <taxon>Discosea</taxon>
        <taxon>Longamoebia</taxon>
        <taxon>Centramoebida</taxon>
        <taxon>Acanthamoebidae</taxon>
        <taxon>Acanthamoeba</taxon>
    </lineage>
</organism>
<keyword evidence="5 6" id="KW-0472">Membrane</keyword>
<proteinExistence type="inferred from homology"/>
<dbReference type="PANTHER" id="PTHR12668">
    <property type="entry name" value="TRANSMEMBRANE PROTEIN 14, 15"/>
    <property type="match status" value="1"/>
</dbReference>
<accession>L8GTF8</accession>
<evidence type="ECO:0000256" key="6">
    <source>
        <dbReference type="SAM" id="Phobius"/>
    </source>
</evidence>
<evidence type="ECO:0000256" key="1">
    <source>
        <dbReference type="ARBA" id="ARBA00004370"/>
    </source>
</evidence>
<dbReference type="Pfam" id="PF03647">
    <property type="entry name" value="Tmemb_14"/>
    <property type="match status" value="1"/>
</dbReference>
<comment type="subcellular location">
    <subcellularLocation>
        <location evidence="1">Membrane</location>
    </subcellularLocation>
</comment>
<name>L8GTF8_ACACF</name>
<protein>
    <submittedName>
        <fullName evidence="7">Transmembrane proteins 14c protein</fullName>
    </submittedName>
</protein>
<keyword evidence="8" id="KW-1185">Reference proteome</keyword>
<dbReference type="OMA" id="TKIIFGM"/>
<dbReference type="GeneID" id="14916864"/>